<dbReference type="InterPro" id="IPR039424">
    <property type="entry name" value="SBP_5"/>
</dbReference>
<dbReference type="GO" id="GO:0043190">
    <property type="term" value="C:ATP-binding cassette (ABC) transporter complex"/>
    <property type="evidence" value="ECO:0007669"/>
    <property type="project" value="InterPro"/>
</dbReference>
<evidence type="ECO:0000256" key="3">
    <source>
        <dbReference type="ARBA" id="ARBA00022729"/>
    </source>
</evidence>
<dbReference type="PIRSF" id="PIRSF002741">
    <property type="entry name" value="MppA"/>
    <property type="match status" value="1"/>
</dbReference>
<dbReference type="Gene3D" id="3.40.190.10">
    <property type="entry name" value="Periplasmic binding protein-like II"/>
    <property type="match status" value="1"/>
</dbReference>
<comment type="subcellular location">
    <subcellularLocation>
        <location evidence="1">Periplasm</location>
    </subcellularLocation>
</comment>
<feature type="domain" description="Solute-binding protein family 5" evidence="5">
    <location>
        <begin position="73"/>
        <end position="450"/>
    </location>
</feature>
<dbReference type="SUPFAM" id="SSF53850">
    <property type="entry name" value="Periplasmic binding protein-like II"/>
    <property type="match status" value="1"/>
</dbReference>
<feature type="signal peptide" evidence="4">
    <location>
        <begin position="1"/>
        <end position="25"/>
    </location>
</feature>
<dbReference type="PANTHER" id="PTHR30290:SF38">
    <property type="entry name" value="D,D-DIPEPTIDE-BINDING PERIPLASMIC PROTEIN DDPA-RELATED"/>
    <property type="match status" value="1"/>
</dbReference>
<dbReference type="CDD" id="cd08502">
    <property type="entry name" value="PBP2_NikA_DppA_OppA_like_16"/>
    <property type="match status" value="1"/>
</dbReference>
<dbReference type="GO" id="GO:0030288">
    <property type="term" value="C:outer membrane-bounded periplasmic space"/>
    <property type="evidence" value="ECO:0007669"/>
    <property type="project" value="UniProtKB-ARBA"/>
</dbReference>
<comment type="caution">
    <text evidence="6">The sequence shown here is derived from an EMBL/GenBank/DDBJ whole genome shotgun (WGS) entry which is preliminary data.</text>
</comment>
<evidence type="ECO:0000256" key="2">
    <source>
        <dbReference type="ARBA" id="ARBA00005695"/>
    </source>
</evidence>
<proteinExistence type="inferred from homology"/>
<organism evidence="6">
    <name type="scientific">Acidicaldus sp</name>
    <dbReference type="NCBI Taxonomy" id="1872105"/>
    <lineage>
        <taxon>Bacteria</taxon>
        <taxon>Pseudomonadati</taxon>
        <taxon>Pseudomonadota</taxon>
        <taxon>Alphaproteobacteria</taxon>
        <taxon>Acetobacterales</taxon>
        <taxon>Acetobacteraceae</taxon>
        <taxon>Acidicaldus</taxon>
    </lineage>
</organism>
<comment type="similarity">
    <text evidence="2">Belongs to the bacterial solute-binding protein 5 family.</text>
</comment>
<dbReference type="PANTHER" id="PTHR30290">
    <property type="entry name" value="PERIPLASMIC BINDING COMPONENT OF ABC TRANSPORTER"/>
    <property type="match status" value="1"/>
</dbReference>
<evidence type="ECO:0000256" key="4">
    <source>
        <dbReference type="SAM" id="SignalP"/>
    </source>
</evidence>
<keyword evidence="3 4" id="KW-0732">Signal</keyword>
<protein>
    <submittedName>
        <fullName evidence="6">ABC transporter substrate-binding protein</fullName>
    </submittedName>
</protein>
<dbReference type="Gene3D" id="3.10.105.10">
    <property type="entry name" value="Dipeptide-binding Protein, Domain 3"/>
    <property type="match status" value="1"/>
</dbReference>
<sequence>MKRRAFLQSAAAAMLPLATPSLAYGAETRLLKFIPQADLAILDPIWTTAYVTRNHGFLVFDTLFGIDGQFRPQLQMLESAGAEPDGLLWRLRLRDGLKFHDGTPVLARDCVASIRRWGARDAFGQALLAATDELTASDDRSIVFRLKRPFPLLPDALGKASSNLPAMMPERLAKADPFTAITDIIGSGPYRFKADERVPGSLVVYERFADYRPRDNGTPDWIAGPKIAHFDRIEWHVVPDSATASAALQSGEVDWWEQPTFDLLPLLKGAPEVTIEQIDPTGFPSMARFNHLWPPFDNPAIRRALLGCVSETDEMTAVAGTDSHLWRADLGFFPPASPMASTAGIAILQAPRDYDKVKRDLAAAGYKGERVVAMIATDFPVLNAMGVVGADMLKRAGMNVDVQATDWGTVVQRRAKKDSPEKGGWSVFFTSFSGLDQFTPASYVALRGNGQNAWFGWPTAPKLEELRDQWFAAPDLAAQKKICEQIQLQAFVDVPFLPLGLYYQPTAHRKNVTDLLKGLPIFWNVRKE</sequence>
<evidence type="ECO:0000259" key="5">
    <source>
        <dbReference type="Pfam" id="PF00496"/>
    </source>
</evidence>
<dbReference type="Pfam" id="PF00496">
    <property type="entry name" value="SBP_bac_5"/>
    <property type="match status" value="1"/>
</dbReference>
<feature type="chain" id="PRO_5035262619" evidence="4">
    <location>
        <begin position="26"/>
        <end position="528"/>
    </location>
</feature>
<gene>
    <name evidence="6" type="ORF">ENY07_03505</name>
</gene>
<dbReference type="AlphaFoldDB" id="A0A8J4M534"/>
<evidence type="ECO:0000313" key="6">
    <source>
        <dbReference type="EMBL" id="HGC42277.1"/>
    </source>
</evidence>
<dbReference type="InterPro" id="IPR000914">
    <property type="entry name" value="SBP_5_dom"/>
</dbReference>
<dbReference type="GO" id="GO:0015833">
    <property type="term" value="P:peptide transport"/>
    <property type="evidence" value="ECO:0007669"/>
    <property type="project" value="TreeGrafter"/>
</dbReference>
<reference evidence="6" key="1">
    <citation type="journal article" date="2020" name="mSystems">
        <title>Genome- and Community-Level Interaction Insights into Carbon Utilization and Element Cycling Functions of Hydrothermarchaeota in Hydrothermal Sediment.</title>
        <authorList>
            <person name="Zhou Z."/>
            <person name="Liu Y."/>
            <person name="Xu W."/>
            <person name="Pan J."/>
            <person name="Luo Z.H."/>
            <person name="Li M."/>
        </authorList>
    </citation>
    <scope>NUCLEOTIDE SEQUENCE</scope>
    <source>
        <strain evidence="6">SpSt-997</strain>
    </source>
</reference>
<accession>A0A8J4M534</accession>
<dbReference type="InterPro" id="IPR030678">
    <property type="entry name" value="Peptide/Ni-bd"/>
</dbReference>
<dbReference type="GO" id="GO:1904680">
    <property type="term" value="F:peptide transmembrane transporter activity"/>
    <property type="evidence" value="ECO:0007669"/>
    <property type="project" value="TreeGrafter"/>
</dbReference>
<dbReference type="Gene3D" id="3.90.76.10">
    <property type="entry name" value="Dipeptide-binding Protein, Domain 1"/>
    <property type="match status" value="1"/>
</dbReference>
<name>A0A8J4M534_9PROT</name>
<evidence type="ECO:0000256" key="1">
    <source>
        <dbReference type="ARBA" id="ARBA00004418"/>
    </source>
</evidence>
<dbReference type="EMBL" id="DTQM01000068">
    <property type="protein sequence ID" value="HGC42277.1"/>
    <property type="molecule type" value="Genomic_DNA"/>
</dbReference>